<dbReference type="EMBL" id="JAVIJP010000013">
    <property type="protein sequence ID" value="KAL3646321.1"/>
    <property type="molecule type" value="Genomic_DNA"/>
</dbReference>
<evidence type="ECO:0000313" key="2">
    <source>
        <dbReference type="EMBL" id="KAL3646321.1"/>
    </source>
</evidence>
<evidence type="ECO:0000313" key="3">
    <source>
        <dbReference type="Proteomes" id="UP001632038"/>
    </source>
</evidence>
<sequence>MEKDSGASRGLCHCGWVLGRRLAERAISFQFDLLELNDDGRDGSVVVDSVVFGAQQTTSGIACSLCPTIIWSTT</sequence>
<accession>A0ABD3DX18</accession>
<protein>
    <submittedName>
        <fullName evidence="2">Uncharacterized protein</fullName>
    </submittedName>
</protein>
<reference evidence="2" key="2">
    <citation type="submission" date="2024-11" db="EMBL/GenBank/DDBJ databases">
        <authorList>
            <person name="Burger M."/>
            <person name="Chory J."/>
        </authorList>
    </citation>
    <scope>NUCLEOTIDE SEQUENCE</scope>
    <source>
        <strain evidence="2">Tecolote</strain>
        <tissue evidence="2">Flower</tissue>
    </source>
</reference>
<reference evidence="2 3" key="1">
    <citation type="journal article" date="2024" name="IScience">
        <title>Strigolactones Initiate the Formation of Haustorium-like Structures in Castilleja.</title>
        <authorList>
            <person name="Buerger M."/>
            <person name="Peterson D."/>
            <person name="Chory J."/>
        </authorList>
    </citation>
    <scope>NUCLEOTIDE SEQUENCE</scope>
    <source>
        <strain evidence="2">Tecolote</strain>
        <tissue evidence="2">Flower</tissue>
    </source>
</reference>
<comment type="caution">
    <text evidence="2">The sequence shown here is derived from an EMBL/GenBank/DDBJ whole genome shotgun (WGS) entry which is preliminary data.</text>
</comment>
<organism evidence="2 3">
    <name type="scientific">Castilleja foliolosa</name>
    <dbReference type="NCBI Taxonomy" id="1961234"/>
    <lineage>
        <taxon>Eukaryota</taxon>
        <taxon>Viridiplantae</taxon>
        <taxon>Streptophyta</taxon>
        <taxon>Embryophyta</taxon>
        <taxon>Tracheophyta</taxon>
        <taxon>Spermatophyta</taxon>
        <taxon>Magnoliopsida</taxon>
        <taxon>eudicotyledons</taxon>
        <taxon>Gunneridae</taxon>
        <taxon>Pentapetalae</taxon>
        <taxon>asterids</taxon>
        <taxon>lamiids</taxon>
        <taxon>Lamiales</taxon>
        <taxon>Orobanchaceae</taxon>
        <taxon>Pedicularideae</taxon>
        <taxon>Castillejinae</taxon>
        <taxon>Castilleja</taxon>
    </lineage>
</organism>
<dbReference type="EMBL" id="JAVIJP010000023">
    <property type="protein sequence ID" value="KAL3638017.1"/>
    <property type="molecule type" value="Genomic_DNA"/>
</dbReference>
<proteinExistence type="predicted"/>
<gene>
    <name evidence="2" type="ORF">CASFOL_011501</name>
    <name evidence="1" type="ORF">CASFOL_018465</name>
</gene>
<evidence type="ECO:0000313" key="1">
    <source>
        <dbReference type="EMBL" id="KAL3638017.1"/>
    </source>
</evidence>
<keyword evidence="3" id="KW-1185">Reference proteome</keyword>
<dbReference type="Proteomes" id="UP001632038">
    <property type="component" value="Unassembled WGS sequence"/>
</dbReference>
<name>A0ABD3DX18_9LAMI</name>
<dbReference type="AlphaFoldDB" id="A0ABD3DX18"/>